<feature type="domain" description="Topo IA-type catalytic" evidence="5">
    <location>
        <begin position="1"/>
        <end position="261"/>
    </location>
</feature>
<dbReference type="GO" id="GO:0006310">
    <property type="term" value="P:DNA recombination"/>
    <property type="evidence" value="ECO:0007669"/>
    <property type="project" value="TreeGrafter"/>
</dbReference>
<dbReference type="Pfam" id="PF01131">
    <property type="entry name" value="Topoisom_bac"/>
    <property type="match status" value="1"/>
</dbReference>
<gene>
    <name evidence="6" type="ORF">H6P81_012657</name>
</gene>
<dbReference type="GO" id="GO:0031422">
    <property type="term" value="C:RecQ family helicase-topoisomerase III complex"/>
    <property type="evidence" value="ECO:0007669"/>
    <property type="project" value="TreeGrafter"/>
</dbReference>
<keyword evidence="4" id="KW-0799">Topoisomerase</keyword>
<dbReference type="GO" id="GO:0003917">
    <property type="term" value="F:DNA topoisomerase type I (single strand cut, ATP-independent) activity"/>
    <property type="evidence" value="ECO:0007669"/>
    <property type="project" value="UniProtKB-EC"/>
</dbReference>
<keyword evidence="7" id="KW-1185">Reference proteome</keyword>
<name>A0AAV7EE04_ARIFI</name>
<evidence type="ECO:0000313" key="6">
    <source>
        <dbReference type="EMBL" id="KAG9446529.1"/>
    </source>
</evidence>
<evidence type="ECO:0000259" key="5">
    <source>
        <dbReference type="PROSITE" id="PS52039"/>
    </source>
</evidence>
<dbReference type="PANTHER" id="PTHR11390:SF21">
    <property type="entry name" value="DNA TOPOISOMERASE 3-ALPHA"/>
    <property type="match status" value="1"/>
</dbReference>
<dbReference type="InterPro" id="IPR023405">
    <property type="entry name" value="Topo_IA_core_domain"/>
</dbReference>
<dbReference type="InterPro" id="IPR003602">
    <property type="entry name" value="Topo_IA_DNA-bd_dom"/>
</dbReference>
<dbReference type="EMBL" id="JAINDJ010000005">
    <property type="protein sequence ID" value="KAG9446529.1"/>
    <property type="molecule type" value="Genomic_DNA"/>
</dbReference>
<comment type="caution">
    <text evidence="6">The sequence shown here is derived from an EMBL/GenBank/DDBJ whole genome shotgun (WGS) entry which is preliminary data.</text>
</comment>
<dbReference type="GO" id="GO:0006281">
    <property type="term" value="P:DNA repair"/>
    <property type="evidence" value="ECO:0007669"/>
    <property type="project" value="TreeGrafter"/>
</dbReference>
<dbReference type="InterPro" id="IPR003601">
    <property type="entry name" value="Topo_IA_2"/>
</dbReference>
<dbReference type="Proteomes" id="UP000825729">
    <property type="component" value="Unassembled WGS sequence"/>
</dbReference>
<dbReference type="Gene3D" id="2.70.20.10">
    <property type="entry name" value="Topoisomerase I, domain 3"/>
    <property type="match status" value="1"/>
</dbReference>
<keyword evidence="4" id="KW-0238">DNA-binding</keyword>
<reference evidence="6 7" key="1">
    <citation type="submission" date="2021-07" db="EMBL/GenBank/DDBJ databases">
        <title>The Aristolochia fimbriata genome: insights into angiosperm evolution, floral development and chemical biosynthesis.</title>
        <authorList>
            <person name="Jiao Y."/>
        </authorList>
    </citation>
    <scope>NUCLEOTIDE SEQUENCE [LARGE SCALE GENOMIC DNA]</scope>
    <source>
        <strain evidence="6">IBCAS-2021</strain>
        <tissue evidence="6">Leaf</tissue>
    </source>
</reference>
<dbReference type="InterPro" id="IPR013825">
    <property type="entry name" value="Topo_IA_cen_sub2"/>
</dbReference>
<dbReference type="Gene3D" id="3.40.50.140">
    <property type="match status" value="1"/>
</dbReference>
<dbReference type="GO" id="GO:0005634">
    <property type="term" value="C:nucleus"/>
    <property type="evidence" value="ECO:0007669"/>
    <property type="project" value="TreeGrafter"/>
</dbReference>
<dbReference type="InterPro" id="IPR013497">
    <property type="entry name" value="Topo_IA_cen"/>
</dbReference>
<dbReference type="AlphaFoldDB" id="A0AAV7EE04"/>
<accession>A0AAV7EE04</accession>
<comment type="function">
    <text evidence="4">Introduces a single-strand break via transesterification at a target site in duplex DNA. Releases the supercoiling and torsional tension of DNA introduced during the DNA replication and transcription by transiently cleaving and rejoining one strand of the DNA duplex. The scissile phosphodiester is attacked by the catalytic tyrosine of the enzyme, resulting in the formation of a DNA-(5'-phosphotyrosyl)-enzyme intermediate and the expulsion of a 3'-OH DNA strand.</text>
</comment>
<dbReference type="GO" id="GO:0006265">
    <property type="term" value="P:DNA topological change"/>
    <property type="evidence" value="ECO:0007669"/>
    <property type="project" value="InterPro"/>
</dbReference>
<evidence type="ECO:0000256" key="3">
    <source>
        <dbReference type="ARBA" id="ARBA00012891"/>
    </source>
</evidence>
<comment type="similarity">
    <text evidence="2 4">Belongs to the type IA topoisomerase family.</text>
</comment>
<comment type="catalytic activity">
    <reaction evidence="1 4">
        <text>ATP-independent breakage of single-stranded DNA, followed by passage and rejoining.</text>
        <dbReference type="EC" id="5.6.2.1"/>
    </reaction>
</comment>
<dbReference type="SUPFAM" id="SSF56712">
    <property type="entry name" value="Prokaryotic type I DNA topoisomerase"/>
    <property type="match status" value="1"/>
</dbReference>
<sequence length="261" mass="29797">MSGGRRRTVLNVAEKPSVSKSYEEGENIAFEVIEVCTGANPRLEIYRAHFSALTDRDILASVQKLLKPNQLDADAVDARQIMLLRDAFVLDNALEDRNIILSYGPCQILVVKVSNQERRKYPPFPLSTVELQKRASRYFHMSSEHTMKKEYLEVYRFESWGSSIIPNYALGQKFIPASLTLDSSITRLPSLLSESYLLSCMDKAGIGTDATMDDHIKKLLDRFYATKYQNTRFSPTNLGQVLVMGYDVMGYFVFTNYFAYY</sequence>
<protein>
    <recommendedName>
        <fullName evidence="3 4">DNA topoisomerase</fullName>
        <ecNumber evidence="3 4">5.6.2.1</ecNumber>
    </recommendedName>
</protein>
<dbReference type="GO" id="GO:0003677">
    <property type="term" value="F:DNA binding"/>
    <property type="evidence" value="ECO:0007669"/>
    <property type="project" value="UniProtKB-KW"/>
</dbReference>
<proteinExistence type="inferred from homology"/>
<evidence type="ECO:0000313" key="7">
    <source>
        <dbReference type="Proteomes" id="UP000825729"/>
    </source>
</evidence>
<organism evidence="6 7">
    <name type="scientific">Aristolochia fimbriata</name>
    <name type="common">White veined hardy Dutchman's pipe vine</name>
    <dbReference type="NCBI Taxonomy" id="158543"/>
    <lineage>
        <taxon>Eukaryota</taxon>
        <taxon>Viridiplantae</taxon>
        <taxon>Streptophyta</taxon>
        <taxon>Embryophyta</taxon>
        <taxon>Tracheophyta</taxon>
        <taxon>Spermatophyta</taxon>
        <taxon>Magnoliopsida</taxon>
        <taxon>Magnoliidae</taxon>
        <taxon>Piperales</taxon>
        <taxon>Aristolochiaceae</taxon>
        <taxon>Aristolochia</taxon>
    </lineage>
</organism>
<dbReference type="SMART" id="SM00437">
    <property type="entry name" value="TOP1Ac"/>
    <property type="match status" value="1"/>
</dbReference>
<keyword evidence="4" id="KW-0413">Isomerase</keyword>
<evidence type="ECO:0000256" key="1">
    <source>
        <dbReference type="ARBA" id="ARBA00000213"/>
    </source>
</evidence>
<evidence type="ECO:0000256" key="2">
    <source>
        <dbReference type="ARBA" id="ARBA00009446"/>
    </source>
</evidence>
<dbReference type="InterPro" id="IPR000380">
    <property type="entry name" value="Topo_IA"/>
</dbReference>
<evidence type="ECO:0000256" key="4">
    <source>
        <dbReference type="RuleBase" id="RU362092"/>
    </source>
</evidence>
<dbReference type="PROSITE" id="PS52039">
    <property type="entry name" value="TOPO_IA_2"/>
    <property type="match status" value="1"/>
</dbReference>
<dbReference type="SMART" id="SM00436">
    <property type="entry name" value="TOP1Bc"/>
    <property type="match status" value="1"/>
</dbReference>
<dbReference type="PANTHER" id="PTHR11390">
    <property type="entry name" value="PROKARYOTIC DNA TOPOISOMERASE"/>
    <property type="match status" value="1"/>
</dbReference>
<dbReference type="EC" id="5.6.2.1" evidence="3 4"/>